<feature type="compositionally biased region" description="Low complexity" evidence="1">
    <location>
        <begin position="181"/>
        <end position="195"/>
    </location>
</feature>
<protein>
    <submittedName>
        <fullName evidence="2">Uncharacterized protein</fullName>
    </submittedName>
</protein>
<dbReference type="EMBL" id="OIVN01003118">
    <property type="protein sequence ID" value="SPD08937.1"/>
    <property type="molecule type" value="Genomic_DNA"/>
</dbReference>
<dbReference type="PRINTS" id="PR01217">
    <property type="entry name" value="PRICHEXTENSN"/>
</dbReference>
<feature type="region of interest" description="Disordered" evidence="1">
    <location>
        <begin position="306"/>
        <end position="347"/>
    </location>
</feature>
<accession>A0A2N9H334</accession>
<feature type="region of interest" description="Disordered" evidence="1">
    <location>
        <begin position="1"/>
        <end position="195"/>
    </location>
</feature>
<sequence length="505" mass="53869">MISYPYYSPPPPSPISCNPPVVPPPPPPPCPGTQAPPPPPPTTPLAPTHARPPPPPPPTQAPPPPPPTTPLAPTQAPPPPPPPPTQAPPPPPPTTPLAPTHAPPPTSPTNPPPPPPPPPPTTPLVPTHAPPPHPLISHPTPTITPVSPPPSHQNVPPHPISPPTPTTMAPPPNSLPNTGVPLPASSPSTSLPSSSYSALFCLSKKKKRPVSGLVAASSYLVESEEPHGMIMSGKDEMQVLDVQELDDVGVTSNSGTGLKKRPTTISEPVDASSYHVEIEEPCEMIMSGKHEMQVFDVQELDQVGVTSNSGTSLQESNTGGGGPLYEPKGPRARTYSPSATAKNKEKEAIGKGNQFRSSKLMHTCDKSTHDEEVLAHPNHDQYLNKKIKLFDQMATVVKGMVTGDVEMPNINPFDNQDFDLEGDEPDSISEQLKEIAVSLKALKQGPDAAELYEVVMKTEGFDEEMLATAFDYLVQEEKVGRSFMAKNANLRKIWLENFFTKDDGQ</sequence>
<gene>
    <name evidence="2" type="ORF">FSB_LOCUS36819</name>
</gene>
<reference evidence="2" key="1">
    <citation type="submission" date="2018-02" db="EMBL/GenBank/DDBJ databases">
        <authorList>
            <person name="Cohen D.B."/>
            <person name="Kent A.D."/>
        </authorList>
    </citation>
    <scope>NUCLEOTIDE SEQUENCE</scope>
</reference>
<name>A0A2N9H334_FAGSY</name>
<feature type="compositionally biased region" description="Pro residues" evidence="1">
    <location>
        <begin position="20"/>
        <end position="134"/>
    </location>
</feature>
<feature type="compositionally biased region" description="Pro residues" evidence="1">
    <location>
        <begin position="146"/>
        <end position="174"/>
    </location>
</feature>
<dbReference type="AlphaFoldDB" id="A0A2N9H334"/>
<organism evidence="2">
    <name type="scientific">Fagus sylvatica</name>
    <name type="common">Beechnut</name>
    <dbReference type="NCBI Taxonomy" id="28930"/>
    <lineage>
        <taxon>Eukaryota</taxon>
        <taxon>Viridiplantae</taxon>
        <taxon>Streptophyta</taxon>
        <taxon>Embryophyta</taxon>
        <taxon>Tracheophyta</taxon>
        <taxon>Spermatophyta</taxon>
        <taxon>Magnoliopsida</taxon>
        <taxon>eudicotyledons</taxon>
        <taxon>Gunneridae</taxon>
        <taxon>Pentapetalae</taxon>
        <taxon>rosids</taxon>
        <taxon>fabids</taxon>
        <taxon>Fagales</taxon>
        <taxon>Fagaceae</taxon>
        <taxon>Fagus</taxon>
    </lineage>
</organism>
<evidence type="ECO:0000256" key="1">
    <source>
        <dbReference type="SAM" id="MobiDB-lite"/>
    </source>
</evidence>
<dbReference type="PANTHER" id="PTHR47127">
    <property type="entry name" value="10A19I.15"/>
    <property type="match status" value="1"/>
</dbReference>
<proteinExistence type="predicted"/>
<feature type="compositionally biased region" description="Low complexity" evidence="1">
    <location>
        <begin position="135"/>
        <end position="145"/>
    </location>
</feature>
<feature type="compositionally biased region" description="Polar residues" evidence="1">
    <location>
        <begin position="306"/>
        <end position="317"/>
    </location>
</feature>
<evidence type="ECO:0000313" key="2">
    <source>
        <dbReference type="EMBL" id="SPD08937.1"/>
    </source>
</evidence>